<keyword evidence="5 10" id="KW-0489">Methyltransferase</keyword>
<keyword evidence="6 10" id="KW-0808">Transferase</keyword>
<dbReference type="InterPro" id="IPR046886">
    <property type="entry name" value="RsmE_MTase_dom"/>
</dbReference>
<comment type="caution">
    <text evidence="13">The sequence shown here is derived from an EMBL/GenBank/DDBJ whole genome shotgun (WGS) entry which is preliminary data.</text>
</comment>
<dbReference type="GO" id="GO:0005737">
    <property type="term" value="C:cytoplasm"/>
    <property type="evidence" value="ECO:0007669"/>
    <property type="project" value="UniProtKB-SubCell"/>
</dbReference>
<proteinExistence type="inferred from homology"/>
<accession>A0A7C0U2H5</accession>
<protein>
    <recommendedName>
        <fullName evidence="10">Ribosomal RNA small subunit methyltransferase E</fullName>
        <ecNumber evidence="10">2.1.1.193</ecNumber>
    </recommendedName>
</protein>
<evidence type="ECO:0000256" key="5">
    <source>
        <dbReference type="ARBA" id="ARBA00022603"/>
    </source>
</evidence>
<evidence type="ECO:0000313" key="13">
    <source>
        <dbReference type="EMBL" id="HDD43705.1"/>
    </source>
</evidence>
<dbReference type="InterPro" id="IPR006700">
    <property type="entry name" value="RsmE"/>
</dbReference>
<evidence type="ECO:0000256" key="1">
    <source>
        <dbReference type="ARBA" id="ARBA00004496"/>
    </source>
</evidence>
<keyword evidence="7 10" id="KW-0949">S-adenosyl-L-methionine</keyword>
<dbReference type="Gene3D" id="3.40.1280.10">
    <property type="match status" value="1"/>
</dbReference>
<name>A0A7C0U2H5_DESA2</name>
<evidence type="ECO:0000256" key="3">
    <source>
        <dbReference type="ARBA" id="ARBA00022490"/>
    </source>
</evidence>
<keyword evidence="4 10" id="KW-0698">rRNA processing</keyword>
<dbReference type="GO" id="GO:0070475">
    <property type="term" value="P:rRNA base methylation"/>
    <property type="evidence" value="ECO:0007669"/>
    <property type="project" value="TreeGrafter"/>
</dbReference>
<dbReference type="GO" id="GO:0070042">
    <property type="term" value="F:rRNA (uridine-N3-)-methyltransferase activity"/>
    <property type="evidence" value="ECO:0007669"/>
    <property type="project" value="TreeGrafter"/>
</dbReference>
<evidence type="ECO:0000256" key="9">
    <source>
        <dbReference type="ARBA" id="ARBA00047944"/>
    </source>
</evidence>
<feature type="domain" description="Ribosomal RNA small subunit methyltransferase E PUA-like" evidence="12">
    <location>
        <begin position="23"/>
        <end position="69"/>
    </location>
</feature>
<dbReference type="SUPFAM" id="SSF88697">
    <property type="entry name" value="PUA domain-like"/>
    <property type="match status" value="1"/>
</dbReference>
<comment type="catalytic activity">
    <reaction evidence="9 10">
        <text>uridine(1498) in 16S rRNA + S-adenosyl-L-methionine = N(3)-methyluridine(1498) in 16S rRNA + S-adenosyl-L-homocysteine + H(+)</text>
        <dbReference type="Rhea" id="RHEA:42920"/>
        <dbReference type="Rhea" id="RHEA-COMP:10283"/>
        <dbReference type="Rhea" id="RHEA-COMP:10284"/>
        <dbReference type="ChEBI" id="CHEBI:15378"/>
        <dbReference type="ChEBI" id="CHEBI:57856"/>
        <dbReference type="ChEBI" id="CHEBI:59789"/>
        <dbReference type="ChEBI" id="CHEBI:65315"/>
        <dbReference type="ChEBI" id="CHEBI:74502"/>
        <dbReference type="EC" id="2.1.1.193"/>
    </reaction>
</comment>
<evidence type="ECO:0000256" key="8">
    <source>
        <dbReference type="ARBA" id="ARBA00025699"/>
    </source>
</evidence>
<dbReference type="PANTHER" id="PTHR30027:SF3">
    <property type="entry name" value="16S RRNA (URACIL(1498)-N(3))-METHYLTRANSFERASE"/>
    <property type="match status" value="1"/>
</dbReference>
<dbReference type="AlphaFoldDB" id="A0A7C0U2H5"/>
<evidence type="ECO:0000256" key="7">
    <source>
        <dbReference type="ARBA" id="ARBA00022691"/>
    </source>
</evidence>
<keyword evidence="3 10" id="KW-0963">Cytoplasm</keyword>
<dbReference type="SUPFAM" id="SSF75217">
    <property type="entry name" value="alpha/beta knot"/>
    <property type="match status" value="1"/>
</dbReference>
<dbReference type="Proteomes" id="UP000886289">
    <property type="component" value="Unassembled WGS sequence"/>
</dbReference>
<dbReference type="InterPro" id="IPR029028">
    <property type="entry name" value="Alpha/beta_knot_MTases"/>
</dbReference>
<dbReference type="NCBIfam" id="TIGR00046">
    <property type="entry name" value="RsmE family RNA methyltransferase"/>
    <property type="match status" value="1"/>
</dbReference>
<comment type="similarity">
    <text evidence="2 10">Belongs to the RNA methyltransferase RsmE family.</text>
</comment>
<evidence type="ECO:0000256" key="6">
    <source>
        <dbReference type="ARBA" id="ARBA00022679"/>
    </source>
</evidence>
<dbReference type="PIRSF" id="PIRSF015601">
    <property type="entry name" value="MTase_slr0722"/>
    <property type="match status" value="1"/>
</dbReference>
<dbReference type="InterPro" id="IPR015947">
    <property type="entry name" value="PUA-like_sf"/>
</dbReference>
<dbReference type="InterPro" id="IPR029026">
    <property type="entry name" value="tRNA_m1G_MTases_N"/>
</dbReference>
<comment type="function">
    <text evidence="8 10">Specifically methylates the N3 position of the uracil ring of uridine 1498 (m3U1498) in 16S rRNA. Acts on the fully assembled 30S ribosomal subunit.</text>
</comment>
<evidence type="ECO:0000256" key="10">
    <source>
        <dbReference type="PIRNR" id="PIRNR015601"/>
    </source>
</evidence>
<gene>
    <name evidence="13" type="ORF">ENG63_02445</name>
</gene>
<dbReference type="EC" id="2.1.1.193" evidence="10"/>
<evidence type="ECO:0000256" key="4">
    <source>
        <dbReference type="ARBA" id="ARBA00022552"/>
    </source>
</evidence>
<dbReference type="Pfam" id="PF04452">
    <property type="entry name" value="Methyltrans_RNA"/>
    <property type="match status" value="1"/>
</dbReference>
<dbReference type="EMBL" id="DRBS01000093">
    <property type="protein sequence ID" value="HDD43705.1"/>
    <property type="molecule type" value="Genomic_DNA"/>
</dbReference>
<reference evidence="13" key="1">
    <citation type="journal article" date="2020" name="mSystems">
        <title>Genome- and Community-Level Interaction Insights into Carbon Utilization and Element Cycling Functions of Hydrothermarchaeota in Hydrothermal Sediment.</title>
        <authorList>
            <person name="Zhou Z."/>
            <person name="Liu Y."/>
            <person name="Xu W."/>
            <person name="Pan J."/>
            <person name="Luo Z.H."/>
            <person name="Li M."/>
        </authorList>
    </citation>
    <scope>NUCLEOTIDE SEQUENCE [LARGE SCALE GENOMIC DNA]</scope>
    <source>
        <strain evidence="13">HyVt-233</strain>
    </source>
</reference>
<dbReference type="Pfam" id="PF20260">
    <property type="entry name" value="PUA_4"/>
    <property type="match status" value="1"/>
</dbReference>
<comment type="subcellular location">
    <subcellularLocation>
        <location evidence="1 10">Cytoplasm</location>
    </subcellularLocation>
</comment>
<evidence type="ECO:0000259" key="11">
    <source>
        <dbReference type="Pfam" id="PF04452"/>
    </source>
</evidence>
<dbReference type="InterPro" id="IPR046887">
    <property type="entry name" value="RsmE_PUA-like"/>
</dbReference>
<sequence>MGMSHILRRFYLPPQKIKKKSVIEGEERHHLEDVLRLKLGDEIEIIDGEGNVYRAEIIQLDKRKASITIKEQYFVPPPSVKIHLGISLLKTKAMDLVIQKATELGVWAIYVCTTKYSVPFLKEKEKKIKRWQKLAIEALKQSGNNYLPKIKIISFEEILAQKQGIKLIAVGPREEKANPILSVFKNLQKKEVLICIGPEGGFAKEEINQAKENNFVPISLNPYILRAETATIAALSIIQNIFWRAWRDSNPRPAD</sequence>
<dbReference type="CDD" id="cd18084">
    <property type="entry name" value="RsmE-like"/>
    <property type="match status" value="1"/>
</dbReference>
<feature type="domain" description="Ribosomal RNA small subunit methyltransferase E methyltransferase" evidence="11">
    <location>
        <begin position="79"/>
        <end position="239"/>
    </location>
</feature>
<organism evidence="13">
    <name type="scientific">Desulfofervidus auxilii</name>
    <dbReference type="NCBI Taxonomy" id="1621989"/>
    <lineage>
        <taxon>Bacteria</taxon>
        <taxon>Pseudomonadati</taxon>
        <taxon>Thermodesulfobacteriota</taxon>
        <taxon>Candidatus Desulfofervidia</taxon>
        <taxon>Candidatus Desulfofervidales</taxon>
        <taxon>Candidatus Desulfofervidaceae</taxon>
        <taxon>Candidatus Desulfofervidus</taxon>
    </lineage>
</organism>
<evidence type="ECO:0000256" key="2">
    <source>
        <dbReference type="ARBA" id="ARBA00005528"/>
    </source>
</evidence>
<dbReference type="PANTHER" id="PTHR30027">
    <property type="entry name" value="RIBOSOMAL RNA SMALL SUBUNIT METHYLTRANSFERASE E"/>
    <property type="match status" value="1"/>
</dbReference>
<evidence type="ECO:0000259" key="12">
    <source>
        <dbReference type="Pfam" id="PF20260"/>
    </source>
</evidence>